<evidence type="ECO:0000256" key="5">
    <source>
        <dbReference type="ARBA" id="ARBA00022475"/>
    </source>
</evidence>
<feature type="transmembrane region" description="Helical" evidence="14">
    <location>
        <begin position="62"/>
        <end position="82"/>
    </location>
</feature>
<dbReference type="EMBL" id="CP009122">
    <property type="protein sequence ID" value="AJA11021.1"/>
    <property type="molecule type" value="Genomic_DNA"/>
</dbReference>
<evidence type="ECO:0000256" key="3">
    <source>
        <dbReference type="ARBA" id="ARBA00006501"/>
    </source>
</evidence>
<gene>
    <name evidence="16" type="ORF">SKP52_20785</name>
</gene>
<dbReference type="EC" id="1.3.99.-" evidence="14 15"/>
<evidence type="ECO:0000256" key="6">
    <source>
        <dbReference type="ARBA" id="ARBA00022617"/>
    </source>
</evidence>
<dbReference type="GO" id="GO:0046872">
    <property type="term" value="F:metal ion binding"/>
    <property type="evidence" value="ECO:0007669"/>
    <property type="project" value="UniProtKB-UniRule"/>
</dbReference>
<dbReference type="PANTHER" id="PTHR40255">
    <property type="entry name" value="UPF0093 MEMBRANE PROTEIN SLR1790"/>
    <property type="match status" value="1"/>
</dbReference>
<evidence type="ECO:0000256" key="13">
    <source>
        <dbReference type="ARBA" id="ARBA00048390"/>
    </source>
</evidence>
<dbReference type="AlphaFoldDB" id="A0A0A7PLP5"/>
<feature type="transmembrane region" description="Helical" evidence="14">
    <location>
        <begin position="88"/>
        <end position="107"/>
    </location>
</feature>
<comment type="similarity">
    <text evidence="3 14 15">Belongs to the HemJ family.</text>
</comment>
<evidence type="ECO:0000256" key="2">
    <source>
        <dbReference type="ARBA" id="ARBA00005073"/>
    </source>
</evidence>
<protein>
    <recommendedName>
        <fullName evidence="4 14">Protoporphyrinogen IX oxidase</fullName>
        <shortName evidence="14">PPO</shortName>
        <ecNumber evidence="14 15">1.3.99.-</ecNumber>
    </recommendedName>
</protein>
<dbReference type="OrthoDB" id="9800824at2"/>
<dbReference type="GO" id="GO:0070818">
    <property type="term" value="F:protoporphyrinogen oxidase activity"/>
    <property type="evidence" value="ECO:0007669"/>
    <property type="project" value="UniProtKB-UniRule"/>
</dbReference>
<sequence>MELAGFLGATMLWVKAAHIIFVIFLMAGLFMMPRFFVYHHQTPVGSDEDKKWIEREDRLRRIILNPALIIVWIFGLMLAFNGDYWGEGWFIAKFLLVIALSGYHGWMIGYSKKLARGLRPLTEKQLRLLNEVPGIAAAVIVILVVVRP</sequence>
<dbReference type="HAMAP" id="MF_02239">
    <property type="entry name" value="HemJ"/>
    <property type="match status" value="1"/>
</dbReference>
<feature type="binding site" description="axial binding residue" evidence="14">
    <location>
        <position position="93"/>
    </location>
    <ligand>
        <name>heme</name>
        <dbReference type="ChEBI" id="CHEBI:30413"/>
    </ligand>
    <ligandPart>
        <name>Fe</name>
        <dbReference type="ChEBI" id="CHEBI:18248"/>
    </ligandPart>
</feature>
<accession>A0A0A7PLP5</accession>
<dbReference type="GO" id="GO:0005886">
    <property type="term" value="C:plasma membrane"/>
    <property type="evidence" value="ECO:0007669"/>
    <property type="project" value="UniProtKB-SubCell"/>
</dbReference>
<comment type="catalytic activity">
    <reaction evidence="13 14 15">
        <text>protoporphyrinogen IX + 3 A = protoporphyrin IX + 3 AH2</text>
        <dbReference type="Rhea" id="RHEA:62000"/>
        <dbReference type="ChEBI" id="CHEBI:13193"/>
        <dbReference type="ChEBI" id="CHEBI:17499"/>
        <dbReference type="ChEBI" id="CHEBI:57306"/>
        <dbReference type="ChEBI" id="CHEBI:57307"/>
    </reaction>
</comment>
<dbReference type="PIRSF" id="PIRSF004638">
    <property type="entry name" value="UCP004638"/>
    <property type="match status" value="1"/>
</dbReference>
<evidence type="ECO:0000256" key="12">
    <source>
        <dbReference type="ARBA" id="ARBA00023136"/>
    </source>
</evidence>
<evidence type="ECO:0000256" key="11">
    <source>
        <dbReference type="ARBA" id="ARBA00023004"/>
    </source>
</evidence>
<keyword evidence="9 14" id="KW-1133">Transmembrane helix</keyword>
<dbReference type="GO" id="GO:0006782">
    <property type="term" value="P:protoporphyrinogen IX biosynthetic process"/>
    <property type="evidence" value="ECO:0007669"/>
    <property type="project" value="UniProtKB-UniRule"/>
</dbReference>
<feature type="transmembrane region" description="Helical" evidence="14">
    <location>
        <begin position="128"/>
        <end position="146"/>
    </location>
</feature>
<organism evidence="16 17">
    <name type="scientific">Sphingopyxis fribergensis</name>
    <dbReference type="NCBI Taxonomy" id="1515612"/>
    <lineage>
        <taxon>Bacteria</taxon>
        <taxon>Pseudomonadati</taxon>
        <taxon>Pseudomonadota</taxon>
        <taxon>Alphaproteobacteria</taxon>
        <taxon>Sphingomonadales</taxon>
        <taxon>Sphingomonadaceae</taxon>
        <taxon>Sphingopyxis</taxon>
    </lineage>
</organism>
<dbReference type="STRING" id="1515612.SKP52_20785"/>
<dbReference type="HOGENOM" id="CLU_125006_1_0_5"/>
<comment type="subcellular location">
    <subcellularLocation>
        <location evidence="1 14">Cell membrane</location>
        <topology evidence="1 14">Multi-pass membrane protein</topology>
    </subcellularLocation>
</comment>
<feature type="binding site" description="axial binding residue" evidence="14">
    <location>
        <position position="18"/>
    </location>
    <ligand>
        <name>heme</name>
        <dbReference type="ChEBI" id="CHEBI:30413"/>
    </ligand>
    <ligandPart>
        <name>Fe</name>
        <dbReference type="ChEBI" id="CHEBI:18248"/>
    </ligandPart>
</feature>
<keyword evidence="12 14" id="KW-0472">Membrane</keyword>
<dbReference type="KEGG" id="sphk:SKP52_20785"/>
<feature type="transmembrane region" description="Helical" evidence="14">
    <location>
        <begin position="12"/>
        <end position="32"/>
    </location>
</feature>
<keyword evidence="17" id="KW-1185">Reference proteome</keyword>
<evidence type="ECO:0000313" key="17">
    <source>
        <dbReference type="Proteomes" id="UP000030907"/>
    </source>
</evidence>
<evidence type="ECO:0000256" key="1">
    <source>
        <dbReference type="ARBA" id="ARBA00004651"/>
    </source>
</evidence>
<keyword evidence="11 14" id="KW-0408">Iron</keyword>
<comment type="subunit">
    <text evidence="14">Homodimer.</text>
</comment>
<reference evidence="16 17" key="1">
    <citation type="journal article" date="2015" name="Int. J. Syst. Evol. Microbiol.">
        <title>Description of Sphingopyxis fribergensis sp. nov. - a soil bacterium with the ability to degrade styrene and phenylacetic acid.</title>
        <authorList>
            <person name="Oelschlagel M."/>
            <person name="Ruckert C."/>
            <person name="Kalinowski J."/>
            <person name="Schmidt G."/>
            <person name="Schlomann M."/>
            <person name="Tischler D."/>
        </authorList>
    </citation>
    <scope>NUCLEOTIDE SEQUENCE [LARGE SCALE GENOMIC DNA]</scope>
    <source>
        <strain evidence="16 17">Kp5.2</strain>
    </source>
</reference>
<evidence type="ECO:0000256" key="14">
    <source>
        <dbReference type="HAMAP-Rule" id="MF_02239"/>
    </source>
</evidence>
<evidence type="ECO:0000256" key="8">
    <source>
        <dbReference type="ARBA" id="ARBA00022723"/>
    </source>
</evidence>
<dbReference type="Pfam" id="PF03653">
    <property type="entry name" value="UPF0093"/>
    <property type="match status" value="1"/>
</dbReference>
<dbReference type="Proteomes" id="UP000030907">
    <property type="component" value="Chromosome"/>
</dbReference>
<evidence type="ECO:0000256" key="10">
    <source>
        <dbReference type="ARBA" id="ARBA00023002"/>
    </source>
</evidence>
<keyword evidence="5 14" id="KW-1003">Cell membrane</keyword>
<keyword evidence="8 14" id="KW-0479">Metal-binding</keyword>
<keyword evidence="10 14" id="KW-0560">Oxidoreductase</keyword>
<name>A0A0A7PLP5_9SPHN</name>
<evidence type="ECO:0000256" key="7">
    <source>
        <dbReference type="ARBA" id="ARBA00022692"/>
    </source>
</evidence>
<proteinExistence type="inferred from homology"/>
<dbReference type="UniPathway" id="UPA00251">
    <property type="reaction ID" value="UER00324"/>
</dbReference>
<evidence type="ECO:0000256" key="9">
    <source>
        <dbReference type="ARBA" id="ARBA00022989"/>
    </source>
</evidence>
<dbReference type="InterPro" id="IPR005265">
    <property type="entry name" value="HemJ-like"/>
</dbReference>
<keyword evidence="7 14" id="KW-0812">Transmembrane</keyword>
<comment type="cofactor">
    <cofactor evidence="14 15">
        <name>heme b</name>
        <dbReference type="ChEBI" id="CHEBI:60344"/>
    </cofactor>
    <text evidence="14 15">Binds 1 heme b (iron(II)-protoporphyrin IX) group per subunit.</text>
</comment>
<keyword evidence="6 14" id="KW-0349">Heme</keyword>
<dbReference type="PANTHER" id="PTHR40255:SF1">
    <property type="entry name" value="PROTOPORPHYRINOGEN IX OXIDASE"/>
    <property type="match status" value="1"/>
</dbReference>
<evidence type="ECO:0000313" key="16">
    <source>
        <dbReference type="EMBL" id="AJA11021.1"/>
    </source>
</evidence>
<evidence type="ECO:0000256" key="4">
    <source>
        <dbReference type="ARBA" id="ARBA00017504"/>
    </source>
</evidence>
<evidence type="ECO:0000256" key="15">
    <source>
        <dbReference type="PIRNR" id="PIRNR004638"/>
    </source>
</evidence>
<comment type="function">
    <text evidence="14 15">Catalyzes the oxidation of protoporphyrinogen IX to protoporphyrin IX.</text>
</comment>
<comment type="pathway">
    <text evidence="2 14 15">Porphyrin-containing compound metabolism; protoporphyrin-IX biosynthesis; protoporphyrin-IX from protoporphyrinogen-IX: step 1/1.</text>
</comment>